<dbReference type="InterPro" id="IPR015424">
    <property type="entry name" value="PyrdxlP-dep_Trfase"/>
</dbReference>
<dbReference type="Proteomes" id="UP001556367">
    <property type="component" value="Unassembled WGS sequence"/>
</dbReference>
<reference evidence="4" key="1">
    <citation type="submission" date="2024-06" db="EMBL/GenBank/DDBJ databases">
        <title>Multi-omics analyses provide insights into the biosynthesis of the anticancer antibiotic pleurotin in Hohenbuehelia grisea.</title>
        <authorList>
            <person name="Weaver J.A."/>
            <person name="Alberti F."/>
        </authorList>
    </citation>
    <scope>NUCLEOTIDE SEQUENCE [LARGE SCALE GENOMIC DNA]</scope>
    <source>
        <strain evidence="4">T-177</strain>
    </source>
</reference>
<name>A0ABR3JWW7_9AGAR</name>
<dbReference type="PANTHER" id="PTHR42699:SF1">
    <property type="entry name" value="CYSTATHIONINE GAMMA-SYNTHASE-RELATED"/>
    <property type="match status" value="1"/>
</dbReference>
<evidence type="ECO:0000313" key="3">
    <source>
        <dbReference type="EMBL" id="KAL0959680.1"/>
    </source>
</evidence>
<dbReference type="EMBL" id="JASNQZ010000002">
    <property type="protein sequence ID" value="KAL0959680.1"/>
    <property type="molecule type" value="Genomic_DNA"/>
</dbReference>
<proteinExistence type="predicted"/>
<dbReference type="Pfam" id="PF01053">
    <property type="entry name" value="Cys_Met_Meta_PP"/>
    <property type="match status" value="1"/>
</dbReference>
<comment type="caution">
    <text evidence="3">The sequence shown here is derived from an EMBL/GenBank/DDBJ whole genome shotgun (WGS) entry which is preliminary data.</text>
</comment>
<evidence type="ECO:0008006" key="5">
    <source>
        <dbReference type="Google" id="ProtNLM"/>
    </source>
</evidence>
<evidence type="ECO:0000256" key="2">
    <source>
        <dbReference type="ARBA" id="ARBA00022898"/>
    </source>
</evidence>
<gene>
    <name evidence="3" type="ORF">HGRIS_011378</name>
</gene>
<dbReference type="Gene3D" id="3.40.640.10">
    <property type="entry name" value="Type I PLP-dependent aspartate aminotransferase-like (Major domain)"/>
    <property type="match status" value="1"/>
</dbReference>
<evidence type="ECO:0000313" key="4">
    <source>
        <dbReference type="Proteomes" id="UP001556367"/>
    </source>
</evidence>
<organism evidence="3 4">
    <name type="scientific">Hohenbuehelia grisea</name>
    <dbReference type="NCBI Taxonomy" id="104357"/>
    <lineage>
        <taxon>Eukaryota</taxon>
        <taxon>Fungi</taxon>
        <taxon>Dikarya</taxon>
        <taxon>Basidiomycota</taxon>
        <taxon>Agaricomycotina</taxon>
        <taxon>Agaricomycetes</taxon>
        <taxon>Agaricomycetidae</taxon>
        <taxon>Agaricales</taxon>
        <taxon>Pleurotineae</taxon>
        <taxon>Pleurotaceae</taxon>
        <taxon>Hohenbuehelia</taxon>
    </lineage>
</organism>
<dbReference type="PANTHER" id="PTHR42699">
    <property type="match status" value="1"/>
</dbReference>
<keyword evidence="2" id="KW-0663">Pyridoxal phosphate</keyword>
<dbReference type="InterPro" id="IPR000277">
    <property type="entry name" value="Cys/Met-Metab_PyrdxlP-dep_enz"/>
</dbReference>
<accession>A0ABR3JWW7</accession>
<dbReference type="InterPro" id="IPR051750">
    <property type="entry name" value="Trans-sulfuration_enzymes"/>
</dbReference>
<comment type="cofactor">
    <cofactor evidence="1">
        <name>pyridoxal 5'-phosphate</name>
        <dbReference type="ChEBI" id="CHEBI:597326"/>
    </cofactor>
</comment>
<dbReference type="InterPro" id="IPR015422">
    <property type="entry name" value="PyrdxlP-dep_Trfase_small"/>
</dbReference>
<keyword evidence="4" id="KW-1185">Reference proteome</keyword>
<dbReference type="Gene3D" id="3.90.1150.10">
    <property type="entry name" value="Aspartate Aminotransferase, domain 1"/>
    <property type="match status" value="1"/>
</dbReference>
<protein>
    <recommendedName>
        <fullName evidence="5">Cystathionine gamma-synthase</fullName>
    </recommendedName>
</protein>
<sequence>MSTLGNSSRLPSADTPLGICLPPLTPHAISVSLPAWKDNTGYAEGQKHVLDAMDTGYPRFFIHRSIRKLADVCLARFGRDDSEEACMLFPSSRCADACQRFIGTRSQQEGAPVSARVAVLPIVDGACTDVSRMLGDLQVFAVLYPASAAKVAKQFWQHTGLGISSRRAEYYLSILSGNAPQDIPREGAGTLVPWDVQDSFIRRDPGLTYESHESDNTASSSRTPGWNYLETSVQHFRENLPLGCASSAKKVIRKRIAAFCSTDAAHSENLDPKVSGVVTPDDVYLYPSGMVALWNVHELVLTLEKEAKTVCFGFPYTDTLKVLEKWGHQCFFMAAGDLDELEAFLVEAYSLDASKPPIAALFTEFPSNPLLRSPDLERLRTLADKYNFMVVVDATIGNLVNVDVLQYVDVVAHSLSKAFSGYTNVMGGSLIVNPNSPRHNTIKSWLESNYEDTWFDQDAIMMERNSRDLEERIGRIDSTAEALCDFLYARSLAAGSNPAHTVIQDIFYPKFVTRENYEKCLRHATEKGAGTRVDNGVQPGFGGLFTITFTKTAASHAFYHALECYKGPSLGTNFTLASPYTVLAHYAEREWAAGFGVYEDLVRVSVGVEDKDALLATFAKALDIAEQLV</sequence>
<evidence type="ECO:0000256" key="1">
    <source>
        <dbReference type="ARBA" id="ARBA00001933"/>
    </source>
</evidence>
<dbReference type="SUPFAM" id="SSF53383">
    <property type="entry name" value="PLP-dependent transferases"/>
    <property type="match status" value="1"/>
</dbReference>
<dbReference type="InterPro" id="IPR015421">
    <property type="entry name" value="PyrdxlP-dep_Trfase_major"/>
</dbReference>